<sequence>MKKNRVEKLEKTAKAKSDTSEYTCICMLYSHNPATTVCTCGEQERLKAIRESGRMPTILDLYHKGIANEKK</sequence>
<dbReference type="AlphaFoldDB" id="A0A6S6T4K0"/>
<protein>
    <submittedName>
        <fullName evidence="1">Uncharacterized protein</fullName>
    </submittedName>
</protein>
<organism evidence="1">
    <name type="scientific">uncultured Sulfurovum sp</name>
    <dbReference type="NCBI Taxonomy" id="269237"/>
    <lineage>
        <taxon>Bacteria</taxon>
        <taxon>Pseudomonadati</taxon>
        <taxon>Campylobacterota</taxon>
        <taxon>Epsilonproteobacteria</taxon>
        <taxon>Campylobacterales</taxon>
        <taxon>Sulfurovaceae</taxon>
        <taxon>Sulfurovum</taxon>
        <taxon>environmental samples</taxon>
    </lineage>
</organism>
<reference evidence="1" key="1">
    <citation type="submission" date="2020-01" db="EMBL/GenBank/DDBJ databases">
        <authorList>
            <person name="Meier V. D."/>
            <person name="Meier V D."/>
        </authorList>
    </citation>
    <scope>NUCLEOTIDE SEQUENCE</scope>
    <source>
        <strain evidence="1">HLG_WM_MAG_05</strain>
    </source>
</reference>
<gene>
    <name evidence="1" type="ORF">HELGO_WM37156</name>
</gene>
<dbReference type="EMBL" id="CACVAU010000034">
    <property type="protein sequence ID" value="CAA6810370.1"/>
    <property type="molecule type" value="Genomic_DNA"/>
</dbReference>
<name>A0A6S6T4K0_9BACT</name>
<accession>A0A6S6T4K0</accession>
<evidence type="ECO:0000313" key="1">
    <source>
        <dbReference type="EMBL" id="CAA6810370.1"/>
    </source>
</evidence>
<proteinExistence type="predicted"/>